<organism evidence="2 3">
    <name type="scientific">Actinidia rufa</name>
    <dbReference type="NCBI Taxonomy" id="165716"/>
    <lineage>
        <taxon>Eukaryota</taxon>
        <taxon>Viridiplantae</taxon>
        <taxon>Streptophyta</taxon>
        <taxon>Embryophyta</taxon>
        <taxon>Tracheophyta</taxon>
        <taxon>Spermatophyta</taxon>
        <taxon>Magnoliopsida</taxon>
        <taxon>eudicotyledons</taxon>
        <taxon>Gunneridae</taxon>
        <taxon>Pentapetalae</taxon>
        <taxon>asterids</taxon>
        <taxon>Ericales</taxon>
        <taxon>Actinidiaceae</taxon>
        <taxon>Actinidia</taxon>
    </lineage>
</organism>
<keyword evidence="1" id="KW-0812">Transmembrane</keyword>
<dbReference type="AlphaFoldDB" id="A0A7J0FGL1"/>
<feature type="transmembrane region" description="Helical" evidence="1">
    <location>
        <begin position="28"/>
        <end position="48"/>
    </location>
</feature>
<gene>
    <name evidence="2" type="ORF">Acr_12g0001070</name>
</gene>
<evidence type="ECO:0000313" key="3">
    <source>
        <dbReference type="Proteomes" id="UP000585474"/>
    </source>
</evidence>
<proteinExistence type="predicted"/>
<reference evidence="2 3" key="1">
    <citation type="submission" date="2019-07" db="EMBL/GenBank/DDBJ databases">
        <title>De Novo Assembly of kiwifruit Actinidia rufa.</title>
        <authorList>
            <person name="Sugita-Konishi S."/>
            <person name="Sato K."/>
            <person name="Mori E."/>
            <person name="Abe Y."/>
            <person name="Kisaki G."/>
            <person name="Hamano K."/>
            <person name="Suezawa K."/>
            <person name="Otani M."/>
            <person name="Fukuda T."/>
            <person name="Manabe T."/>
            <person name="Gomi K."/>
            <person name="Tabuchi M."/>
            <person name="Akimitsu K."/>
            <person name="Kataoka I."/>
        </authorList>
    </citation>
    <scope>NUCLEOTIDE SEQUENCE [LARGE SCALE GENOMIC DNA]</scope>
    <source>
        <strain evidence="3">cv. Fuchu</strain>
    </source>
</reference>
<evidence type="ECO:0000256" key="1">
    <source>
        <dbReference type="SAM" id="Phobius"/>
    </source>
</evidence>
<dbReference type="EMBL" id="BJWL01000012">
    <property type="protein sequence ID" value="GFY97566.1"/>
    <property type="molecule type" value="Genomic_DNA"/>
</dbReference>
<keyword evidence="1" id="KW-0472">Membrane</keyword>
<name>A0A7J0FGL1_9ERIC</name>
<comment type="caution">
    <text evidence="2">The sequence shown here is derived from an EMBL/GenBank/DDBJ whole genome shotgun (WGS) entry which is preliminary data.</text>
</comment>
<sequence>MGLKTGLPVYRLCSVGLTIQSLTVEDHVAVLFALLLLALLNVGCSGFMRGLGPLLPSQELYGFDLGYAGNLVCSGLLSEALGVYLRKYSFGLCITSPSLFFEVDDAAVQIYLKLMVHSPISLAEPQTAVDHMDVYPLCLAVTGCSHP</sequence>
<protein>
    <submittedName>
        <fullName evidence="2">Uncharacterized protein</fullName>
    </submittedName>
</protein>
<keyword evidence="3" id="KW-1185">Reference proteome</keyword>
<accession>A0A7J0FGL1</accession>
<evidence type="ECO:0000313" key="2">
    <source>
        <dbReference type="EMBL" id="GFY97566.1"/>
    </source>
</evidence>
<keyword evidence="1" id="KW-1133">Transmembrane helix</keyword>
<dbReference type="Proteomes" id="UP000585474">
    <property type="component" value="Unassembled WGS sequence"/>
</dbReference>